<keyword evidence="3" id="KW-1185">Reference proteome</keyword>
<accession>A0A2J6S3E6</accession>
<dbReference type="AlphaFoldDB" id="A0A2J6S3E6"/>
<reference evidence="2 3" key="1">
    <citation type="submission" date="2016-04" db="EMBL/GenBank/DDBJ databases">
        <title>A degradative enzymes factory behind the ericoid mycorrhizal symbiosis.</title>
        <authorList>
            <consortium name="DOE Joint Genome Institute"/>
            <person name="Martino E."/>
            <person name="Morin E."/>
            <person name="Grelet G."/>
            <person name="Kuo A."/>
            <person name="Kohler A."/>
            <person name="Daghino S."/>
            <person name="Barry K."/>
            <person name="Choi C."/>
            <person name="Cichocki N."/>
            <person name="Clum A."/>
            <person name="Copeland A."/>
            <person name="Hainaut M."/>
            <person name="Haridas S."/>
            <person name="Labutti K."/>
            <person name="Lindquist E."/>
            <person name="Lipzen A."/>
            <person name="Khouja H.-R."/>
            <person name="Murat C."/>
            <person name="Ohm R."/>
            <person name="Olson A."/>
            <person name="Spatafora J."/>
            <person name="Veneault-Fourrey C."/>
            <person name="Henrissat B."/>
            <person name="Grigoriev I."/>
            <person name="Martin F."/>
            <person name="Perotto S."/>
        </authorList>
    </citation>
    <scope>NUCLEOTIDE SEQUENCE [LARGE SCALE GENOMIC DNA]</scope>
    <source>
        <strain evidence="2 3">F</strain>
    </source>
</reference>
<dbReference type="EMBL" id="KZ613940">
    <property type="protein sequence ID" value="PMD45292.1"/>
    <property type="molecule type" value="Genomic_DNA"/>
</dbReference>
<sequence length="68" mass="7923">MIKSSEAPRQLYSLSCNTRASQVYTRFRRASKTLYIVRKLERTHLILGTGWQSVLLAFIPFIRGIESY</sequence>
<evidence type="ECO:0000256" key="1">
    <source>
        <dbReference type="SAM" id="Phobius"/>
    </source>
</evidence>
<name>A0A2J6S3E6_HYAVF</name>
<evidence type="ECO:0000313" key="3">
    <source>
        <dbReference type="Proteomes" id="UP000235786"/>
    </source>
</evidence>
<keyword evidence="1" id="KW-0812">Transmembrane</keyword>
<evidence type="ECO:0000313" key="2">
    <source>
        <dbReference type="EMBL" id="PMD45292.1"/>
    </source>
</evidence>
<keyword evidence="1" id="KW-0472">Membrane</keyword>
<protein>
    <submittedName>
        <fullName evidence="2">Uncharacterized protein</fullName>
    </submittedName>
</protein>
<gene>
    <name evidence="2" type="ORF">L207DRAFT_251916</name>
</gene>
<feature type="transmembrane region" description="Helical" evidence="1">
    <location>
        <begin position="45"/>
        <end position="65"/>
    </location>
</feature>
<keyword evidence="1" id="KW-1133">Transmembrane helix</keyword>
<dbReference type="Proteomes" id="UP000235786">
    <property type="component" value="Unassembled WGS sequence"/>
</dbReference>
<proteinExistence type="predicted"/>
<organism evidence="2 3">
    <name type="scientific">Hyaloscypha variabilis (strain UAMH 11265 / GT02V1 / F)</name>
    <name type="common">Meliniomyces variabilis</name>
    <dbReference type="NCBI Taxonomy" id="1149755"/>
    <lineage>
        <taxon>Eukaryota</taxon>
        <taxon>Fungi</taxon>
        <taxon>Dikarya</taxon>
        <taxon>Ascomycota</taxon>
        <taxon>Pezizomycotina</taxon>
        <taxon>Leotiomycetes</taxon>
        <taxon>Helotiales</taxon>
        <taxon>Hyaloscyphaceae</taxon>
        <taxon>Hyaloscypha</taxon>
        <taxon>Hyaloscypha variabilis</taxon>
    </lineage>
</organism>